<sequence>TPPTGVRWYWQGKNSNGSSTSLGYGSSFTVNQGSGTYYIRARSTNSGTWSPASASVYVGIVSFLPGSIGSNQTICYSGDPATLSNSASASGGSGGYSYQWQYSSNGSSGWANISGATSSSYNPPSGLTSSRWYRRRVISCNQTKYTDPVKVTVRPQLLVGSIGGSKTICYGSNAGTLSNASSPSGGNGSYTYLWQYSANGSSGWTNISGSTLASYTPPAGLTASRWYRRGVTSCGQTKHSSPVKVTVHQSLSLPTGSTSFTRCGDGTLTLSQTLATGANTLRWYAASSGGSYLHQGSSYTTPSLSNNTTYYVSSYN</sequence>
<reference evidence="2 3" key="1">
    <citation type="submission" date="2020-01" db="EMBL/GenBank/DDBJ databases">
        <title>Bacteria diversity of Porities sp.</title>
        <authorList>
            <person name="Wang G."/>
        </authorList>
    </citation>
    <scope>NUCLEOTIDE SEQUENCE [LARGE SCALE GENOMIC DNA]</scope>
    <source>
        <strain evidence="2 3">R33</strain>
    </source>
</reference>
<feature type="non-terminal residue" evidence="2">
    <location>
        <position position="1"/>
    </location>
</feature>
<organism evidence="2 3">
    <name type="scientific">Poritiphilus flavus</name>
    <dbReference type="NCBI Taxonomy" id="2697053"/>
    <lineage>
        <taxon>Bacteria</taxon>
        <taxon>Pseudomonadati</taxon>
        <taxon>Bacteroidota</taxon>
        <taxon>Flavobacteriia</taxon>
        <taxon>Flavobacteriales</taxon>
        <taxon>Flavobacteriaceae</taxon>
        <taxon>Poritiphilus</taxon>
    </lineage>
</organism>
<gene>
    <name evidence="2" type="ORF">GTQ38_20895</name>
</gene>
<name>A0A6L9EIH7_9FLAO</name>
<dbReference type="RefSeq" id="WP_394350975.1">
    <property type="nucleotide sequence ID" value="NZ_WXYO01000018.1"/>
</dbReference>
<dbReference type="Gene3D" id="2.60.40.2700">
    <property type="match status" value="2"/>
</dbReference>
<dbReference type="InterPro" id="IPR044023">
    <property type="entry name" value="Ig_7"/>
</dbReference>
<keyword evidence="3" id="KW-1185">Reference proteome</keyword>
<dbReference type="AlphaFoldDB" id="A0A6L9EIH7"/>
<protein>
    <recommendedName>
        <fullName evidence="1">Ig-like domain-containing protein</fullName>
    </recommendedName>
</protein>
<evidence type="ECO:0000313" key="2">
    <source>
        <dbReference type="EMBL" id="NAS14476.1"/>
    </source>
</evidence>
<comment type="caution">
    <text evidence="2">The sequence shown here is derived from an EMBL/GenBank/DDBJ whole genome shotgun (WGS) entry which is preliminary data.</text>
</comment>
<dbReference type="Pfam" id="PF19081">
    <property type="entry name" value="Ig_7"/>
    <property type="match status" value="1"/>
</dbReference>
<feature type="non-terminal residue" evidence="2">
    <location>
        <position position="316"/>
    </location>
</feature>
<proteinExistence type="predicted"/>
<dbReference type="Proteomes" id="UP000475249">
    <property type="component" value="Unassembled WGS sequence"/>
</dbReference>
<dbReference type="EMBL" id="WXYO01000018">
    <property type="protein sequence ID" value="NAS14476.1"/>
    <property type="molecule type" value="Genomic_DNA"/>
</dbReference>
<evidence type="ECO:0000313" key="3">
    <source>
        <dbReference type="Proteomes" id="UP000475249"/>
    </source>
</evidence>
<accession>A0A6L9EIH7</accession>
<feature type="domain" description="Ig-like" evidence="1">
    <location>
        <begin position="254"/>
        <end position="315"/>
    </location>
</feature>
<evidence type="ECO:0000259" key="1">
    <source>
        <dbReference type="Pfam" id="PF19081"/>
    </source>
</evidence>